<dbReference type="Pfam" id="PF07022">
    <property type="entry name" value="Phage_CI_repr"/>
    <property type="match status" value="1"/>
</dbReference>
<dbReference type="HOGENOM" id="CLU_2821214_0_0_6"/>
<accession>N9DIX5</accession>
<dbReference type="GO" id="GO:0045892">
    <property type="term" value="P:negative regulation of DNA-templated transcription"/>
    <property type="evidence" value="ECO:0007669"/>
    <property type="project" value="InterPro"/>
</dbReference>
<dbReference type="GO" id="GO:0003677">
    <property type="term" value="F:DNA binding"/>
    <property type="evidence" value="ECO:0007669"/>
    <property type="project" value="InterPro"/>
</dbReference>
<protein>
    <recommendedName>
        <fullName evidence="1">Bacteriophage CI repressor N-terminal domain-containing protein</fullName>
    </recommendedName>
</protein>
<gene>
    <name evidence="2" type="ORF">F938_01236</name>
</gene>
<feature type="domain" description="Bacteriophage CI repressor N-terminal" evidence="1">
    <location>
        <begin position="8"/>
        <end position="39"/>
    </location>
</feature>
<evidence type="ECO:0000259" key="1">
    <source>
        <dbReference type="Pfam" id="PF07022"/>
    </source>
</evidence>
<dbReference type="AlphaFoldDB" id="N9DIX5"/>
<name>N9DIX5_ACIBZ</name>
<proteinExistence type="predicted"/>
<dbReference type="InterPro" id="IPR010744">
    <property type="entry name" value="Phage_CI_N"/>
</dbReference>
<reference evidence="2 3" key="1">
    <citation type="submission" date="2013-02" db="EMBL/GenBank/DDBJ databases">
        <title>The Genome Sequence of Acinetobacter bereziniae CIP 70.12.</title>
        <authorList>
            <consortium name="The Broad Institute Genome Sequencing Platform"/>
            <consortium name="The Broad Institute Genome Sequencing Center for Infectious Disease"/>
            <person name="Cerqueira G."/>
            <person name="Feldgarden M."/>
            <person name="Courvalin P."/>
            <person name="Perichon B."/>
            <person name="Grillot-Courvalin C."/>
            <person name="Clermont D."/>
            <person name="Rocha E."/>
            <person name="Yoon E.-J."/>
            <person name="Nemec A."/>
            <person name="Walker B."/>
            <person name="Young S.K."/>
            <person name="Zeng Q."/>
            <person name="Gargeya S."/>
            <person name="Fitzgerald M."/>
            <person name="Haas B."/>
            <person name="Abouelleil A."/>
            <person name="Alvarado L."/>
            <person name="Arachchi H.M."/>
            <person name="Berlin A.M."/>
            <person name="Chapman S.B."/>
            <person name="Dewar J."/>
            <person name="Goldberg J."/>
            <person name="Griggs A."/>
            <person name="Gujja S."/>
            <person name="Hansen M."/>
            <person name="Howarth C."/>
            <person name="Imamovic A."/>
            <person name="Larimer J."/>
            <person name="McCowan C."/>
            <person name="Murphy C."/>
            <person name="Neiman D."/>
            <person name="Pearson M."/>
            <person name="Priest M."/>
            <person name="Roberts A."/>
            <person name="Saif S."/>
            <person name="Shea T."/>
            <person name="Sisk P."/>
            <person name="Sykes S."/>
            <person name="Wortman J."/>
            <person name="Nusbaum C."/>
            <person name="Birren B."/>
        </authorList>
    </citation>
    <scope>NUCLEOTIDE SEQUENCE [LARGE SCALE GENOMIC DNA]</scope>
    <source>
        <strain evidence="2 3">CIP 70.12</strain>
    </source>
</reference>
<dbReference type="InterPro" id="IPR010982">
    <property type="entry name" value="Lambda_DNA-bd_dom_sf"/>
</dbReference>
<dbReference type="EMBL" id="APQG01000017">
    <property type="protein sequence ID" value="ENV98177.1"/>
    <property type="molecule type" value="Genomic_DNA"/>
</dbReference>
<evidence type="ECO:0000313" key="2">
    <source>
        <dbReference type="EMBL" id="ENV98177.1"/>
    </source>
</evidence>
<sequence>MSLFKFTVDHLLHRYSCKNDSELADLLGFSKGTVSLWRKDGVPDGYQKFLNVESNIPVSKKTTLVA</sequence>
<organism evidence="2 3">
    <name type="scientific">Acinetobacter bereziniae LMG 1003 = CIP 70.12</name>
    <dbReference type="NCBI Taxonomy" id="981324"/>
    <lineage>
        <taxon>Bacteria</taxon>
        <taxon>Pseudomonadati</taxon>
        <taxon>Pseudomonadota</taxon>
        <taxon>Gammaproteobacteria</taxon>
        <taxon>Moraxellales</taxon>
        <taxon>Moraxellaceae</taxon>
        <taxon>Acinetobacter</taxon>
    </lineage>
</organism>
<dbReference type="Gene3D" id="1.10.260.40">
    <property type="entry name" value="lambda repressor-like DNA-binding domains"/>
    <property type="match status" value="1"/>
</dbReference>
<dbReference type="Proteomes" id="UP000013251">
    <property type="component" value="Unassembled WGS sequence"/>
</dbReference>
<dbReference type="RefSeq" id="WP_005030370.1">
    <property type="nucleotide sequence ID" value="NZ_KB849755.1"/>
</dbReference>
<comment type="caution">
    <text evidence="2">The sequence shown here is derived from an EMBL/GenBank/DDBJ whole genome shotgun (WGS) entry which is preliminary data.</text>
</comment>
<keyword evidence="3" id="KW-1185">Reference proteome</keyword>
<evidence type="ECO:0000313" key="3">
    <source>
        <dbReference type="Proteomes" id="UP000013251"/>
    </source>
</evidence>